<dbReference type="PIRSF" id="PIRSF030771">
    <property type="entry name" value="UCP030771"/>
    <property type="match status" value="1"/>
</dbReference>
<comment type="caution">
    <text evidence="1">The sequence shown here is derived from an EMBL/GenBank/DDBJ whole genome shotgun (WGS) entry which is preliminary data.</text>
</comment>
<dbReference type="Proteomes" id="UP001596456">
    <property type="component" value="Unassembled WGS sequence"/>
</dbReference>
<protein>
    <submittedName>
        <fullName evidence="1">DUF2190 family protein</fullName>
    </submittedName>
</protein>
<gene>
    <name evidence="1" type="ORF">ACFQPS_07890</name>
</gene>
<name>A0ABW2KUS6_9PROT</name>
<sequence>MKNYVQPGNTITLTAPYAVISGEGMLVGSLFGIAITSAAMGEPVEAVLVGIFDLKKTPSQAWSVGDKLYWDNAAREVTETATGNSLIGAAIATVGNGAGETVGRVRLNGTAV</sequence>
<evidence type="ECO:0000313" key="2">
    <source>
        <dbReference type="Proteomes" id="UP001596456"/>
    </source>
</evidence>
<reference evidence="2" key="1">
    <citation type="journal article" date="2019" name="Int. J. Syst. Evol. Microbiol.">
        <title>The Global Catalogue of Microorganisms (GCM) 10K type strain sequencing project: providing services to taxonomists for standard genome sequencing and annotation.</title>
        <authorList>
            <consortium name="The Broad Institute Genomics Platform"/>
            <consortium name="The Broad Institute Genome Sequencing Center for Infectious Disease"/>
            <person name="Wu L."/>
            <person name="Ma J."/>
        </authorList>
    </citation>
    <scope>NUCLEOTIDE SEQUENCE [LARGE SCALE GENOMIC DNA]</scope>
    <source>
        <strain evidence="2">CGMCC 1.16275</strain>
    </source>
</reference>
<evidence type="ECO:0000313" key="1">
    <source>
        <dbReference type="EMBL" id="MFC7333080.1"/>
    </source>
</evidence>
<dbReference type="Pfam" id="PF09956">
    <property type="entry name" value="Phage_cement_2"/>
    <property type="match status" value="1"/>
</dbReference>
<organism evidence="1 2">
    <name type="scientific">Rhodocista pekingensis</name>
    <dbReference type="NCBI Taxonomy" id="201185"/>
    <lineage>
        <taxon>Bacteria</taxon>
        <taxon>Pseudomonadati</taxon>
        <taxon>Pseudomonadota</taxon>
        <taxon>Alphaproteobacteria</taxon>
        <taxon>Rhodospirillales</taxon>
        <taxon>Azospirillaceae</taxon>
        <taxon>Rhodocista</taxon>
    </lineage>
</organism>
<accession>A0ABW2KUS6</accession>
<dbReference type="InterPro" id="IPR011231">
    <property type="entry name" value="Phage_VT1-Sakai_H0018"/>
</dbReference>
<keyword evidence="2" id="KW-1185">Reference proteome</keyword>
<dbReference type="EMBL" id="JBHTCM010000009">
    <property type="protein sequence ID" value="MFC7333080.1"/>
    <property type="molecule type" value="Genomic_DNA"/>
</dbReference>
<dbReference type="RefSeq" id="WP_377357928.1">
    <property type="nucleotide sequence ID" value="NZ_JBHTCM010000009.1"/>
</dbReference>
<proteinExistence type="predicted"/>